<sequence length="519" mass="57256">MQSLSTTYATLSTTRNEAAVEVLASVLSQATDDSVRMMAIRAMQLRPESRAPEAIFENWGLLRDQEKLTLRDNVSWLEKTVLDQLKSAHESTGTAIEVARFLSMTSAVRPLISLAESCNDRETQETATRAILELVAPLGQNARRDHDQQSVRLPIVQRLAESVDTFSVHRNASLVDAFLIASYWGDRELRQIFADQRQSMKLIILRLGKTKHPAVVELLAGYVRRKKIPSQVCELIHERNDVHFRASLLTAIGSEPPMTVIHNLRSITMPKSCVGGAALLDLLPASLHAALVQLYGAACLEPIVTMHVVVKALKLGGPKTGHAAAVALSRCEILDIDYWMRAAVPVADDDLEEIAADPDAQLVKSLIDLLDHKDAAIVRGVRRVLGPMHAEAMLPRMGALRPRSRRRLGRVIMMIDLDAIDRVRDALRHSVLNKRLEAIAMADALGLVDLLTDSFAHISTEDHQEARMLAADVMADASSEETLQLLTDMLELPASPVRDAAEAAVLKRRKVNQRSGTRS</sequence>
<name>A0A5C5WVJ8_9BACT</name>
<evidence type="ECO:0008006" key="3">
    <source>
        <dbReference type="Google" id="ProtNLM"/>
    </source>
</evidence>
<evidence type="ECO:0000313" key="1">
    <source>
        <dbReference type="EMBL" id="TWT54560.1"/>
    </source>
</evidence>
<comment type="caution">
    <text evidence="1">The sequence shown here is derived from an EMBL/GenBank/DDBJ whole genome shotgun (WGS) entry which is preliminary data.</text>
</comment>
<gene>
    <name evidence="1" type="ORF">Pla22_22090</name>
</gene>
<organism evidence="1 2">
    <name type="scientific">Rubripirellula amarantea</name>
    <dbReference type="NCBI Taxonomy" id="2527999"/>
    <lineage>
        <taxon>Bacteria</taxon>
        <taxon>Pseudomonadati</taxon>
        <taxon>Planctomycetota</taxon>
        <taxon>Planctomycetia</taxon>
        <taxon>Pirellulales</taxon>
        <taxon>Pirellulaceae</taxon>
        <taxon>Rubripirellula</taxon>
    </lineage>
</organism>
<keyword evidence="2" id="KW-1185">Reference proteome</keyword>
<dbReference type="RefSeq" id="WP_146514584.1">
    <property type="nucleotide sequence ID" value="NZ_SJPI01000001.1"/>
</dbReference>
<dbReference type="SUPFAM" id="SSF48371">
    <property type="entry name" value="ARM repeat"/>
    <property type="match status" value="1"/>
</dbReference>
<dbReference type="InterPro" id="IPR016024">
    <property type="entry name" value="ARM-type_fold"/>
</dbReference>
<proteinExistence type="predicted"/>
<dbReference type="EMBL" id="SJPI01000001">
    <property type="protein sequence ID" value="TWT54560.1"/>
    <property type="molecule type" value="Genomic_DNA"/>
</dbReference>
<reference evidence="1 2" key="1">
    <citation type="submission" date="2019-02" db="EMBL/GenBank/DDBJ databases">
        <title>Deep-cultivation of Planctomycetes and their phenomic and genomic characterization uncovers novel biology.</title>
        <authorList>
            <person name="Wiegand S."/>
            <person name="Jogler M."/>
            <person name="Boedeker C."/>
            <person name="Pinto D."/>
            <person name="Vollmers J."/>
            <person name="Rivas-Marin E."/>
            <person name="Kohn T."/>
            <person name="Peeters S.H."/>
            <person name="Heuer A."/>
            <person name="Rast P."/>
            <person name="Oberbeckmann S."/>
            <person name="Bunk B."/>
            <person name="Jeske O."/>
            <person name="Meyerdierks A."/>
            <person name="Storesund J.E."/>
            <person name="Kallscheuer N."/>
            <person name="Luecker S."/>
            <person name="Lage O.M."/>
            <person name="Pohl T."/>
            <person name="Merkel B.J."/>
            <person name="Hornburger P."/>
            <person name="Mueller R.-W."/>
            <person name="Bruemmer F."/>
            <person name="Labrenz M."/>
            <person name="Spormann A.M."/>
            <person name="Op Den Camp H."/>
            <person name="Overmann J."/>
            <person name="Amann R."/>
            <person name="Jetten M.S.M."/>
            <person name="Mascher T."/>
            <person name="Medema M.H."/>
            <person name="Devos D.P."/>
            <person name="Kaster A.-K."/>
            <person name="Ovreas L."/>
            <person name="Rohde M."/>
            <person name="Galperin M.Y."/>
            <person name="Jogler C."/>
        </authorList>
    </citation>
    <scope>NUCLEOTIDE SEQUENCE [LARGE SCALE GENOMIC DNA]</scope>
    <source>
        <strain evidence="1 2">Pla22</strain>
    </source>
</reference>
<accession>A0A5C5WVJ8</accession>
<dbReference type="OrthoDB" id="235101at2"/>
<dbReference type="AlphaFoldDB" id="A0A5C5WVJ8"/>
<evidence type="ECO:0000313" key="2">
    <source>
        <dbReference type="Proteomes" id="UP000316598"/>
    </source>
</evidence>
<dbReference type="Proteomes" id="UP000316598">
    <property type="component" value="Unassembled WGS sequence"/>
</dbReference>
<protein>
    <recommendedName>
        <fullName evidence="3">HEAT repeat protein</fullName>
    </recommendedName>
</protein>